<dbReference type="SUPFAM" id="SSF63380">
    <property type="entry name" value="Riboflavin synthase domain-like"/>
    <property type="match status" value="2"/>
</dbReference>
<feature type="domain" description="Lumazine-binding" evidence="11">
    <location>
        <begin position="97"/>
        <end position="195"/>
    </location>
</feature>
<keyword evidence="8" id="KW-0677">Repeat</keyword>
<dbReference type="NCBIfam" id="NF006767">
    <property type="entry name" value="PRK09289.1"/>
    <property type="match status" value="1"/>
</dbReference>
<dbReference type="Gene3D" id="2.40.30.20">
    <property type="match status" value="2"/>
</dbReference>
<dbReference type="EC" id="2.5.1.9" evidence="4 9"/>
<dbReference type="PANTHER" id="PTHR21098">
    <property type="entry name" value="RIBOFLAVIN SYNTHASE ALPHA CHAIN"/>
    <property type="match status" value="1"/>
</dbReference>
<dbReference type="GO" id="GO:0004746">
    <property type="term" value="F:riboflavin synthase activity"/>
    <property type="evidence" value="ECO:0007669"/>
    <property type="project" value="UniProtKB-UniRule"/>
</dbReference>
<keyword evidence="6" id="KW-0686">Riboflavin biosynthesis</keyword>
<evidence type="ECO:0000313" key="13">
    <source>
        <dbReference type="Proteomes" id="UP000002432"/>
    </source>
</evidence>
<evidence type="ECO:0000256" key="4">
    <source>
        <dbReference type="ARBA" id="ARBA00012827"/>
    </source>
</evidence>
<dbReference type="CDD" id="cd00402">
    <property type="entry name" value="Riboflavin_synthase_like"/>
    <property type="match status" value="1"/>
</dbReference>
<dbReference type="Proteomes" id="UP000002432">
    <property type="component" value="Chromosome"/>
</dbReference>
<evidence type="ECO:0000256" key="7">
    <source>
        <dbReference type="ARBA" id="ARBA00022679"/>
    </source>
</evidence>
<evidence type="ECO:0000256" key="5">
    <source>
        <dbReference type="ARBA" id="ARBA00013950"/>
    </source>
</evidence>
<evidence type="ECO:0000256" key="3">
    <source>
        <dbReference type="ARBA" id="ARBA00004887"/>
    </source>
</evidence>
<accession>Q1IML6</accession>
<dbReference type="NCBIfam" id="TIGR00187">
    <property type="entry name" value="ribE"/>
    <property type="match status" value="1"/>
</dbReference>
<feature type="repeat" description="Lumazine-binding" evidence="10">
    <location>
        <begin position="97"/>
        <end position="195"/>
    </location>
</feature>
<protein>
    <recommendedName>
        <fullName evidence="5 9">Riboflavin synthase</fullName>
        <ecNumber evidence="4 9">2.5.1.9</ecNumber>
    </recommendedName>
</protein>
<organism evidence="12 13">
    <name type="scientific">Koribacter versatilis (strain Ellin345)</name>
    <dbReference type="NCBI Taxonomy" id="204669"/>
    <lineage>
        <taxon>Bacteria</taxon>
        <taxon>Pseudomonadati</taxon>
        <taxon>Acidobacteriota</taxon>
        <taxon>Terriglobia</taxon>
        <taxon>Terriglobales</taxon>
        <taxon>Candidatus Korobacteraceae</taxon>
        <taxon>Candidatus Korobacter</taxon>
    </lineage>
</organism>
<gene>
    <name evidence="12" type="ordered locus">Acid345_2883</name>
</gene>
<name>Q1IML6_KORVE</name>
<feature type="repeat" description="Lumazine-binding" evidence="10">
    <location>
        <begin position="1"/>
        <end position="96"/>
    </location>
</feature>
<dbReference type="AlphaFoldDB" id="Q1IML6"/>
<dbReference type="eggNOG" id="COG0307">
    <property type="taxonomic scope" value="Bacteria"/>
</dbReference>
<evidence type="ECO:0000313" key="12">
    <source>
        <dbReference type="EMBL" id="ABF41884.1"/>
    </source>
</evidence>
<dbReference type="EMBL" id="CP000360">
    <property type="protein sequence ID" value="ABF41884.1"/>
    <property type="molecule type" value="Genomic_DNA"/>
</dbReference>
<feature type="domain" description="Lumazine-binding" evidence="11">
    <location>
        <begin position="1"/>
        <end position="96"/>
    </location>
</feature>
<dbReference type="InterPro" id="IPR023366">
    <property type="entry name" value="ATP_synth_asu-like_sf"/>
</dbReference>
<dbReference type="EnsemblBacteria" id="ABF41884">
    <property type="protein sequence ID" value="ABF41884"/>
    <property type="gene ID" value="Acid345_2883"/>
</dbReference>
<dbReference type="PROSITE" id="PS51177">
    <property type="entry name" value="LUMAZINE_BIND"/>
    <property type="match status" value="2"/>
</dbReference>
<dbReference type="STRING" id="204669.Acid345_2883"/>
<keyword evidence="13" id="KW-1185">Reference proteome</keyword>
<dbReference type="OrthoDB" id="9788537at2"/>
<evidence type="ECO:0000256" key="8">
    <source>
        <dbReference type="ARBA" id="ARBA00022737"/>
    </source>
</evidence>
<dbReference type="PANTHER" id="PTHR21098:SF12">
    <property type="entry name" value="RIBOFLAVIN SYNTHASE"/>
    <property type="match status" value="1"/>
</dbReference>
<evidence type="ECO:0000256" key="10">
    <source>
        <dbReference type="PROSITE-ProRule" id="PRU00524"/>
    </source>
</evidence>
<dbReference type="InterPro" id="IPR026017">
    <property type="entry name" value="Lumazine-bd_dom"/>
</dbReference>
<dbReference type="InterPro" id="IPR001783">
    <property type="entry name" value="Lumazine-bd"/>
</dbReference>
<dbReference type="KEGG" id="aba:Acid345_2883"/>
<evidence type="ECO:0000256" key="6">
    <source>
        <dbReference type="ARBA" id="ARBA00022619"/>
    </source>
</evidence>
<dbReference type="FunFam" id="2.40.30.20:FF:000004">
    <property type="entry name" value="Riboflavin synthase, alpha subunit"/>
    <property type="match status" value="1"/>
</dbReference>
<comment type="pathway">
    <text evidence="3">Cofactor biosynthesis; riboflavin biosynthesis; riboflavin from 2-hydroxy-3-oxobutyl phosphate and 5-amino-6-(D-ribitylamino)uracil: step 2/2.</text>
</comment>
<evidence type="ECO:0000256" key="1">
    <source>
        <dbReference type="ARBA" id="ARBA00000968"/>
    </source>
</evidence>
<comment type="function">
    <text evidence="2">Catalyzes the dismutation of two molecules of 6,7-dimethyl-8-ribityllumazine, resulting in the formation of riboflavin and 5-amino-6-(D-ribitylamino)uracil.</text>
</comment>
<dbReference type="RefSeq" id="WP_011523685.1">
    <property type="nucleotide sequence ID" value="NC_008009.1"/>
</dbReference>
<dbReference type="InterPro" id="IPR017938">
    <property type="entry name" value="Riboflavin_synthase-like_b-brl"/>
</dbReference>
<comment type="catalytic activity">
    <reaction evidence="1">
        <text>2 6,7-dimethyl-8-(1-D-ribityl)lumazine + H(+) = 5-amino-6-(D-ribitylamino)uracil + riboflavin</text>
        <dbReference type="Rhea" id="RHEA:20772"/>
        <dbReference type="ChEBI" id="CHEBI:15378"/>
        <dbReference type="ChEBI" id="CHEBI:15934"/>
        <dbReference type="ChEBI" id="CHEBI:57986"/>
        <dbReference type="ChEBI" id="CHEBI:58201"/>
        <dbReference type="EC" id="2.5.1.9"/>
    </reaction>
</comment>
<dbReference type="HOGENOM" id="CLU_034388_2_0_0"/>
<keyword evidence="7" id="KW-0808">Transferase</keyword>
<reference evidence="12 13" key="1">
    <citation type="journal article" date="2009" name="Appl. Environ. Microbiol.">
        <title>Three genomes from the phylum Acidobacteria provide insight into the lifestyles of these microorganisms in soils.</title>
        <authorList>
            <person name="Ward N.L."/>
            <person name="Challacombe J.F."/>
            <person name="Janssen P.H."/>
            <person name="Henrissat B."/>
            <person name="Coutinho P.M."/>
            <person name="Wu M."/>
            <person name="Xie G."/>
            <person name="Haft D.H."/>
            <person name="Sait M."/>
            <person name="Badger J."/>
            <person name="Barabote R.D."/>
            <person name="Bradley B."/>
            <person name="Brettin T.S."/>
            <person name="Brinkac L.M."/>
            <person name="Bruce D."/>
            <person name="Creasy T."/>
            <person name="Daugherty S.C."/>
            <person name="Davidsen T.M."/>
            <person name="DeBoy R.T."/>
            <person name="Detter J.C."/>
            <person name="Dodson R.J."/>
            <person name="Durkin A.S."/>
            <person name="Ganapathy A."/>
            <person name="Gwinn-Giglio M."/>
            <person name="Han C.S."/>
            <person name="Khouri H."/>
            <person name="Kiss H."/>
            <person name="Kothari S.P."/>
            <person name="Madupu R."/>
            <person name="Nelson K.E."/>
            <person name="Nelson W.C."/>
            <person name="Paulsen I."/>
            <person name="Penn K."/>
            <person name="Ren Q."/>
            <person name="Rosovitz M.J."/>
            <person name="Selengut J.D."/>
            <person name="Shrivastava S."/>
            <person name="Sullivan S.A."/>
            <person name="Tapia R."/>
            <person name="Thompson L.S."/>
            <person name="Watkins K.L."/>
            <person name="Yang Q."/>
            <person name="Yu C."/>
            <person name="Zafar N."/>
            <person name="Zhou L."/>
            <person name="Kuske C.R."/>
        </authorList>
    </citation>
    <scope>NUCLEOTIDE SEQUENCE [LARGE SCALE GENOMIC DNA]</scope>
    <source>
        <strain evidence="12 13">Ellin345</strain>
    </source>
</reference>
<evidence type="ECO:0000256" key="2">
    <source>
        <dbReference type="ARBA" id="ARBA00002803"/>
    </source>
</evidence>
<evidence type="ECO:0000256" key="9">
    <source>
        <dbReference type="NCBIfam" id="TIGR00187"/>
    </source>
</evidence>
<dbReference type="PIRSF" id="PIRSF000498">
    <property type="entry name" value="Riboflavin_syn_A"/>
    <property type="match status" value="1"/>
</dbReference>
<sequence>MFTGIVEEVGHVAKIEIKGENRRITITAQNTPKQLKTGDSVACSGVCLTALDITPTSFCADLAPETWVRTSLSRITEGALINLELPLRFDARMGGHIVQGHVDGVGKLIEFEPIPNSDDYWLHIEVTPELERYLVYKGSIAIEGISLTVARLDGLRCTIAIIPHTVEMTNLKSLKPGDPINIETDIVAKYLEKWMVRGDLKKEELQVEALTAKGF</sequence>
<proteinExistence type="predicted"/>
<dbReference type="Pfam" id="PF00677">
    <property type="entry name" value="Lum_binding"/>
    <property type="match status" value="2"/>
</dbReference>
<evidence type="ECO:0000259" key="11">
    <source>
        <dbReference type="PROSITE" id="PS51177"/>
    </source>
</evidence>
<dbReference type="GO" id="GO:0009231">
    <property type="term" value="P:riboflavin biosynthetic process"/>
    <property type="evidence" value="ECO:0007669"/>
    <property type="project" value="UniProtKB-KW"/>
</dbReference>